<organism evidence="1 2">
    <name type="scientific">Agrobacterium vitis</name>
    <name type="common">Rhizobium vitis</name>
    <dbReference type="NCBI Taxonomy" id="373"/>
    <lineage>
        <taxon>Bacteria</taxon>
        <taxon>Pseudomonadati</taxon>
        <taxon>Pseudomonadota</taxon>
        <taxon>Alphaproteobacteria</taxon>
        <taxon>Hyphomicrobiales</taxon>
        <taxon>Rhizobiaceae</taxon>
        <taxon>Rhizobium/Agrobacterium group</taxon>
        <taxon>Agrobacterium</taxon>
    </lineage>
</organism>
<dbReference type="EMBL" id="QUSG01000007">
    <property type="protein sequence ID" value="KAA3526611.1"/>
    <property type="molecule type" value="Genomic_DNA"/>
</dbReference>
<comment type="caution">
    <text evidence="1">The sequence shown here is derived from an EMBL/GenBank/DDBJ whole genome shotgun (WGS) entry which is preliminary data.</text>
</comment>
<reference evidence="1 2" key="1">
    <citation type="submission" date="2018-08" db="EMBL/GenBank/DDBJ databases">
        <title>Genome sequencing of Agrobacterium vitis strain ICMP 10754.</title>
        <authorList>
            <person name="Visnovsky S.B."/>
            <person name="Pitman A.R."/>
        </authorList>
    </citation>
    <scope>NUCLEOTIDE SEQUENCE [LARGE SCALE GENOMIC DNA]</scope>
    <source>
        <strain evidence="1 2">ICMP 10754</strain>
    </source>
</reference>
<dbReference type="AlphaFoldDB" id="A0A368NUG1"/>
<evidence type="ECO:0000313" key="1">
    <source>
        <dbReference type="EMBL" id="KAA3526611.1"/>
    </source>
</evidence>
<sequence>MIDSAEFRAFFSPLGLIGTQEHSDSSMKAQVFAWHLMAFMRHLFEQKAARRLIYTAKPLPLSLS</sequence>
<dbReference type="Proteomes" id="UP000436911">
    <property type="component" value="Unassembled WGS sequence"/>
</dbReference>
<proteinExistence type="predicted"/>
<name>A0A368NUG1_AGRVI</name>
<gene>
    <name evidence="1" type="ORF">DXT89_14655</name>
</gene>
<protein>
    <submittedName>
        <fullName evidence="1">Uncharacterized protein</fullName>
    </submittedName>
</protein>
<evidence type="ECO:0000313" key="2">
    <source>
        <dbReference type="Proteomes" id="UP000436911"/>
    </source>
</evidence>
<accession>A0A368NUG1</accession>